<organism evidence="8 9">
    <name type="scientific">Methanolobus chelungpuianus</name>
    <dbReference type="NCBI Taxonomy" id="502115"/>
    <lineage>
        <taxon>Archaea</taxon>
        <taxon>Methanobacteriati</taxon>
        <taxon>Methanobacteriota</taxon>
        <taxon>Stenosarchaea group</taxon>
        <taxon>Methanomicrobia</taxon>
        <taxon>Methanosarcinales</taxon>
        <taxon>Methanosarcinaceae</taxon>
        <taxon>Methanolobus</taxon>
    </lineage>
</organism>
<protein>
    <submittedName>
        <fullName evidence="8">Uncharacterized protein</fullName>
    </submittedName>
</protein>
<sequence length="63" mass="6509">MLTALVIIGGVKNIGKITGKIVPVMSVAYIVGSLIAIFSNVSMIPTVFKMIFTNALTAKALAG</sequence>
<dbReference type="GO" id="GO:0005886">
    <property type="term" value="C:plasma membrane"/>
    <property type="evidence" value="ECO:0007669"/>
    <property type="project" value="UniProtKB-SubCell"/>
</dbReference>
<feature type="transmembrane region" description="Helical" evidence="7">
    <location>
        <begin position="21"/>
        <end position="44"/>
    </location>
</feature>
<gene>
    <name evidence="8" type="ORF">PV02_12690</name>
</gene>
<dbReference type="AlphaFoldDB" id="A0AAE3L2W8"/>
<dbReference type="Pfam" id="PF01235">
    <property type="entry name" value="Na_Ala_symp"/>
    <property type="match status" value="1"/>
</dbReference>
<keyword evidence="4 7" id="KW-0812">Transmembrane</keyword>
<evidence type="ECO:0000256" key="5">
    <source>
        <dbReference type="ARBA" id="ARBA00022989"/>
    </source>
</evidence>
<keyword evidence="9" id="KW-1185">Reference proteome</keyword>
<keyword evidence="3" id="KW-1003">Cell membrane</keyword>
<evidence type="ECO:0000313" key="9">
    <source>
        <dbReference type="Proteomes" id="UP001206983"/>
    </source>
</evidence>
<comment type="caution">
    <text evidence="8">The sequence shown here is derived from an EMBL/GenBank/DDBJ whole genome shotgun (WGS) entry which is preliminary data.</text>
</comment>
<proteinExistence type="predicted"/>
<keyword evidence="2" id="KW-0813">Transport</keyword>
<dbReference type="Proteomes" id="UP001206983">
    <property type="component" value="Unassembled WGS sequence"/>
</dbReference>
<dbReference type="PANTHER" id="PTHR30330">
    <property type="entry name" value="AGSS FAMILY TRANSPORTER, SODIUM-ALANINE"/>
    <property type="match status" value="1"/>
</dbReference>
<comment type="subcellular location">
    <subcellularLocation>
        <location evidence="1">Cell membrane</location>
        <topology evidence="1">Multi-pass membrane protein</topology>
    </subcellularLocation>
</comment>
<feature type="non-terminal residue" evidence="8">
    <location>
        <position position="63"/>
    </location>
</feature>
<name>A0AAE3L2W8_9EURY</name>
<evidence type="ECO:0000256" key="7">
    <source>
        <dbReference type="SAM" id="Phobius"/>
    </source>
</evidence>
<evidence type="ECO:0000256" key="1">
    <source>
        <dbReference type="ARBA" id="ARBA00004651"/>
    </source>
</evidence>
<evidence type="ECO:0000313" key="8">
    <source>
        <dbReference type="EMBL" id="MCQ6963908.1"/>
    </source>
</evidence>
<keyword evidence="6 7" id="KW-0472">Membrane</keyword>
<dbReference type="EMBL" id="JTEO01000029">
    <property type="protein sequence ID" value="MCQ6963908.1"/>
    <property type="molecule type" value="Genomic_DNA"/>
</dbReference>
<dbReference type="InterPro" id="IPR001463">
    <property type="entry name" value="Na/Ala_symport"/>
</dbReference>
<dbReference type="GO" id="GO:0005283">
    <property type="term" value="F:amino acid:sodium symporter activity"/>
    <property type="evidence" value="ECO:0007669"/>
    <property type="project" value="InterPro"/>
</dbReference>
<reference evidence="8 9" key="1">
    <citation type="journal article" date="2011" name="Appl. Environ. Microbiol.">
        <title>Methanogenic archaea isolated from Taiwan's Chelungpu fault.</title>
        <authorList>
            <person name="Wu S.Y."/>
            <person name="Lai M.C."/>
        </authorList>
    </citation>
    <scope>NUCLEOTIDE SEQUENCE [LARGE SCALE GENOMIC DNA]</scope>
    <source>
        <strain evidence="8 9">St545Mb</strain>
    </source>
</reference>
<evidence type="ECO:0000256" key="6">
    <source>
        <dbReference type="ARBA" id="ARBA00023136"/>
    </source>
</evidence>
<dbReference type="PANTHER" id="PTHR30330:SF3">
    <property type="entry name" value="TRANSCRIPTIONAL REGULATOR, LRP FAMILY"/>
    <property type="match status" value="1"/>
</dbReference>
<evidence type="ECO:0000256" key="4">
    <source>
        <dbReference type="ARBA" id="ARBA00022692"/>
    </source>
</evidence>
<accession>A0AAE3L2W8</accession>
<evidence type="ECO:0000256" key="2">
    <source>
        <dbReference type="ARBA" id="ARBA00022448"/>
    </source>
</evidence>
<evidence type="ECO:0000256" key="3">
    <source>
        <dbReference type="ARBA" id="ARBA00022475"/>
    </source>
</evidence>
<keyword evidence="5 7" id="KW-1133">Transmembrane helix</keyword>